<name>A0AAN7BXX3_9PEZI</name>
<comment type="caution">
    <text evidence="1">The sequence shown here is derived from an EMBL/GenBank/DDBJ whole genome shotgun (WGS) entry which is preliminary data.</text>
</comment>
<sequence length="673" mass="70691">MALDQSNRGIGFLRPSSLGVGIGLNKFNVVARGKSSPLEPPTGHSSFLKTILNIQGFNAPGPLESEPENPVVIAEKVVSTVQVESVSAVESEAKSETVTPPVESVVEIVSSTEPEFLSEPTIVTVLKEVPASIPTEEPVVKKETETKEIETQTEELATTPAPTFLTLTPAPPTALSPPVLAVDPTWVDESFDAPVTPEKILALLEKAPGSIVVQKVAPVIISEEVVAPVSVSEEDVPAPISEEAAEEPVPEVAATPVVIPVEKVLAVDPSWTDASLDAPVDAATILGLPLGSIPVVEQAVVPVEEIAAPIEEPVALVEVSEAPATSVEVEELSKEEDVVADEEAPVTIEPVVVDTPAAVILTVDPVFTDDSFNAPVTPETILALPNGITVIAVPVAEEQVAAPVSEPEVIAISEPEATASSEPEVVTISEPEIIAVSEPEVAPVTPVPAIKILAVDSTYTDSALEAPVTPEKLLALPEKVLSAPISVICCIPASPVSDSSSFPRLTSDEAIIQTNFPVINAHRSSVAIALEHIEDITTIETPVTQSSSSSFSPATITATEEECFSSASSVADLDVVFKPAKKVVRAIEPVVWPLILEDDFDAAVSSVLPAGFDLESLMDLDWSWTVPQIKQSERDPKEVAAEKAAVKALVRGNFQGRRLADAADRLEIVVRGE</sequence>
<reference evidence="1" key="1">
    <citation type="journal article" date="2023" name="Mol. Phylogenet. Evol.">
        <title>Genome-scale phylogeny and comparative genomics of the fungal order Sordariales.</title>
        <authorList>
            <person name="Hensen N."/>
            <person name="Bonometti L."/>
            <person name="Westerberg I."/>
            <person name="Brannstrom I.O."/>
            <person name="Guillou S."/>
            <person name="Cros-Aarteil S."/>
            <person name="Calhoun S."/>
            <person name="Haridas S."/>
            <person name="Kuo A."/>
            <person name="Mondo S."/>
            <person name="Pangilinan J."/>
            <person name="Riley R."/>
            <person name="LaButti K."/>
            <person name="Andreopoulos B."/>
            <person name="Lipzen A."/>
            <person name="Chen C."/>
            <person name="Yan M."/>
            <person name="Daum C."/>
            <person name="Ng V."/>
            <person name="Clum A."/>
            <person name="Steindorff A."/>
            <person name="Ohm R.A."/>
            <person name="Martin F."/>
            <person name="Silar P."/>
            <person name="Natvig D.O."/>
            <person name="Lalanne C."/>
            <person name="Gautier V."/>
            <person name="Ament-Velasquez S.L."/>
            <person name="Kruys A."/>
            <person name="Hutchinson M.I."/>
            <person name="Powell A.J."/>
            <person name="Barry K."/>
            <person name="Miller A.N."/>
            <person name="Grigoriev I.V."/>
            <person name="Debuchy R."/>
            <person name="Gladieux P."/>
            <person name="Hiltunen Thoren M."/>
            <person name="Johannesson H."/>
        </authorList>
    </citation>
    <scope>NUCLEOTIDE SEQUENCE</scope>
    <source>
        <strain evidence="1">CBS 990.96</strain>
    </source>
</reference>
<accession>A0AAN7BXX3</accession>
<reference evidence="1" key="2">
    <citation type="submission" date="2023-05" db="EMBL/GenBank/DDBJ databases">
        <authorList>
            <consortium name="Lawrence Berkeley National Laboratory"/>
            <person name="Steindorff A."/>
            <person name="Hensen N."/>
            <person name="Bonometti L."/>
            <person name="Westerberg I."/>
            <person name="Brannstrom I.O."/>
            <person name="Guillou S."/>
            <person name="Cros-Aarteil S."/>
            <person name="Calhoun S."/>
            <person name="Haridas S."/>
            <person name="Kuo A."/>
            <person name="Mondo S."/>
            <person name="Pangilinan J."/>
            <person name="Riley R."/>
            <person name="Labutti K."/>
            <person name="Andreopoulos B."/>
            <person name="Lipzen A."/>
            <person name="Chen C."/>
            <person name="Yanf M."/>
            <person name="Daum C."/>
            <person name="Ng V."/>
            <person name="Clum A."/>
            <person name="Ohm R."/>
            <person name="Martin F."/>
            <person name="Silar P."/>
            <person name="Natvig D."/>
            <person name="Lalanne C."/>
            <person name="Gautier V."/>
            <person name="Ament-Velasquez S.L."/>
            <person name="Kruys A."/>
            <person name="Hutchinson M.I."/>
            <person name="Powell A.J."/>
            <person name="Barry K."/>
            <person name="Miller A.N."/>
            <person name="Grigoriev I.V."/>
            <person name="Debuchy R."/>
            <person name="Gladieux P."/>
            <person name="Thoren M.H."/>
            <person name="Johannesson H."/>
        </authorList>
    </citation>
    <scope>NUCLEOTIDE SEQUENCE</scope>
    <source>
        <strain evidence="1">CBS 990.96</strain>
    </source>
</reference>
<gene>
    <name evidence="1" type="ORF">QBC38DRAFT_200709</name>
</gene>
<keyword evidence="2" id="KW-1185">Reference proteome</keyword>
<protein>
    <submittedName>
        <fullName evidence="1">Uncharacterized protein</fullName>
    </submittedName>
</protein>
<evidence type="ECO:0000313" key="2">
    <source>
        <dbReference type="Proteomes" id="UP001301958"/>
    </source>
</evidence>
<evidence type="ECO:0000313" key="1">
    <source>
        <dbReference type="EMBL" id="KAK4231630.1"/>
    </source>
</evidence>
<organism evidence="1 2">
    <name type="scientific">Podospora fimiseda</name>
    <dbReference type="NCBI Taxonomy" id="252190"/>
    <lineage>
        <taxon>Eukaryota</taxon>
        <taxon>Fungi</taxon>
        <taxon>Dikarya</taxon>
        <taxon>Ascomycota</taxon>
        <taxon>Pezizomycotina</taxon>
        <taxon>Sordariomycetes</taxon>
        <taxon>Sordariomycetidae</taxon>
        <taxon>Sordariales</taxon>
        <taxon>Podosporaceae</taxon>
        <taxon>Podospora</taxon>
    </lineage>
</organism>
<dbReference type="AlphaFoldDB" id="A0AAN7BXX3"/>
<dbReference type="Proteomes" id="UP001301958">
    <property type="component" value="Unassembled WGS sequence"/>
</dbReference>
<dbReference type="EMBL" id="MU865291">
    <property type="protein sequence ID" value="KAK4231630.1"/>
    <property type="molecule type" value="Genomic_DNA"/>
</dbReference>
<proteinExistence type="predicted"/>